<feature type="region of interest" description="Disordered" evidence="1">
    <location>
        <begin position="1"/>
        <end position="28"/>
    </location>
</feature>
<evidence type="ECO:0000256" key="1">
    <source>
        <dbReference type="SAM" id="MobiDB-lite"/>
    </source>
</evidence>
<feature type="domain" description="Alpha-1,4-glucan:maltose-1-phosphate maltosyltransferase" evidence="2">
    <location>
        <begin position="36"/>
        <end position="75"/>
    </location>
</feature>
<gene>
    <name evidence="3" type="ORF">PU560_01085</name>
</gene>
<accession>A0ABT5TSM5</accession>
<proteinExistence type="predicted"/>
<dbReference type="Proteomes" id="UP001165561">
    <property type="component" value="Unassembled WGS sequence"/>
</dbReference>
<protein>
    <submittedName>
        <fullName evidence="3">DUF3416 domain-containing protein</fullName>
    </submittedName>
</protein>
<evidence type="ECO:0000313" key="4">
    <source>
        <dbReference type="Proteomes" id="UP001165561"/>
    </source>
</evidence>
<comment type="caution">
    <text evidence="3">The sequence shown here is derived from an EMBL/GenBank/DDBJ whole genome shotgun (WGS) entry which is preliminary data.</text>
</comment>
<dbReference type="InterPro" id="IPR013783">
    <property type="entry name" value="Ig-like_fold"/>
</dbReference>
<keyword evidence="4" id="KW-1185">Reference proteome</keyword>
<evidence type="ECO:0000313" key="3">
    <source>
        <dbReference type="EMBL" id="MDD9205056.1"/>
    </source>
</evidence>
<dbReference type="Gene3D" id="2.60.40.10">
    <property type="entry name" value="Immunoglobulins"/>
    <property type="match status" value="1"/>
</dbReference>
<reference evidence="3" key="1">
    <citation type="submission" date="2023-02" db="EMBL/GenBank/DDBJ databases">
        <title>Georgenia sp.10Sc9-8, isolated from a soil sample collected from the Taklamakan desert.</title>
        <authorList>
            <person name="Liu S."/>
        </authorList>
    </citation>
    <scope>NUCLEOTIDE SEQUENCE</scope>
    <source>
        <strain evidence="3">10Sc9-8</strain>
    </source>
</reference>
<organism evidence="3 4">
    <name type="scientific">Georgenia halotolerans</name>
    <dbReference type="NCBI Taxonomy" id="3028317"/>
    <lineage>
        <taxon>Bacteria</taxon>
        <taxon>Bacillati</taxon>
        <taxon>Actinomycetota</taxon>
        <taxon>Actinomycetes</taxon>
        <taxon>Micrococcales</taxon>
        <taxon>Bogoriellaceae</taxon>
        <taxon>Georgenia</taxon>
    </lineage>
</organism>
<feature type="non-terminal residue" evidence="3">
    <location>
        <position position="75"/>
    </location>
</feature>
<dbReference type="Pfam" id="PF11896">
    <property type="entry name" value="GlgE_dom_N_S"/>
    <property type="match status" value="1"/>
</dbReference>
<sequence length="75" mass="7854">MSNSTPDPTLPTAVPPDPSAEGVTTAPRPAPFALVGRIPVVEVHPVVEDGRWPAKGTEGEAFPVRATVFREGHDA</sequence>
<dbReference type="EMBL" id="JARACI010000226">
    <property type="protein sequence ID" value="MDD9205056.1"/>
    <property type="molecule type" value="Genomic_DNA"/>
</dbReference>
<dbReference type="InterPro" id="IPR021828">
    <property type="entry name" value="GlgE_dom_N/S"/>
</dbReference>
<evidence type="ECO:0000259" key="2">
    <source>
        <dbReference type="Pfam" id="PF11896"/>
    </source>
</evidence>
<name>A0ABT5TSM5_9MICO</name>